<dbReference type="AlphaFoldDB" id="A0AAE1JAZ1"/>
<proteinExistence type="predicted"/>
<dbReference type="InterPro" id="IPR039678">
    <property type="entry name" value="CTNNBL1"/>
</dbReference>
<protein>
    <recommendedName>
        <fullName evidence="6">Beta-catenin-like protein 1 N-terminal domain-containing protein</fullName>
    </recommendedName>
</protein>
<evidence type="ECO:0000256" key="5">
    <source>
        <dbReference type="ARBA" id="ARBA00023242"/>
    </source>
</evidence>
<name>A0AAE1JAZ1_9FABA</name>
<reference evidence="7" key="1">
    <citation type="submission" date="2023-10" db="EMBL/GenBank/DDBJ databases">
        <title>Chromosome-level genome of the transformable northern wattle, Acacia crassicarpa.</title>
        <authorList>
            <person name="Massaro I."/>
            <person name="Sinha N.R."/>
            <person name="Poethig S."/>
            <person name="Leichty A.R."/>
        </authorList>
    </citation>
    <scope>NUCLEOTIDE SEQUENCE</scope>
    <source>
        <strain evidence="7">Acra3RX</strain>
        <tissue evidence="7">Leaf</tissue>
    </source>
</reference>
<gene>
    <name evidence="7" type="ORF">QN277_023854</name>
</gene>
<dbReference type="Pfam" id="PF08216">
    <property type="entry name" value="CTNNBL"/>
    <property type="match status" value="1"/>
</dbReference>
<evidence type="ECO:0000256" key="2">
    <source>
        <dbReference type="ARBA" id="ARBA00022553"/>
    </source>
</evidence>
<comment type="caution">
    <text evidence="7">The sequence shown here is derived from an EMBL/GenBank/DDBJ whole genome shotgun (WGS) entry which is preliminary data.</text>
</comment>
<evidence type="ECO:0000313" key="8">
    <source>
        <dbReference type="Proteomes" id="UP001293593"/>
    </source>
</evidence>
<evidence type="ECO:0000256" key="3">
    <source>
        <dbReference type="ARBA" id="ARBA00022737"/>
    </source>
</evidence>
<evidence type="ECO:0000256" key="1">
    <source>
        <dbReference type="ARBA" id="ARBA00004123"/>
    </source>
</evidence>
<keyword evidence="8" id="KW-1185">Reference proteome</keyword>
<feature type="domain" description="Beta-catenin-like protein 1 N-terminal" evidence="6">
    <location>
        <begin position="40"/>
        <end position="146"/>
    </location>
</feature>
<evidence type="ECO:0000259" key="6">
    <source>
        <dbReference type="SMART" id="SM01156"/>
    </source>
</evidence>
<dbReference type="Proteomes" id="UP001293593">
    <property type="component" value="Unassembled WGS sequence"/>
</dbReference>
<organism evidence="7 8">
    <name type="scientific">Acacia crassicarpa</name>
    <name type="common">northern wattle</name>
    <dbReference type="NCBI Taxonomy" id="499986"/>
    <lineage>
        <taxon>Eukaryota</taxon>
        <taxon>Viridiplantae</taxon>
        <taxon>Streptophyta</taxon>
        <taxon>Embryophyta</taxon>
        <taxon>Tracheophyta</taxon>
        <taxon>Spermatophyta</taxon>
        <taxon>Magnoliopsida</taxon>
        <taxon>eudicotyledons</taxon>
        <taxon>Gunneridae</taxon>
        <taxon>Pentapetalae</taxon>
        <taxon>rosids</taxon>
        <taxon>fabids</taxon>
        <taxon>Fabales</taxon>
        <taxon>Fabaceae</taxon>
        <taxon>Caesalpinioideae</taxon>
        <taxon>mimosoid clade</taxon>
        <taxon>Acacieae</taxon>
        <taxon>Acacia</taxon>
    </lineage>
</organism>
<evidence type="ECO:0000256" key="4">
    <source>
        <dbReference type="ARBA" id="ARBA00023054"/>
    </source>
</evidence>
<evidence type="ECO:0000313" key="7">
    <source>
        <dbReference type="EMBL" id="KAK4267006.1"/>
    </source>
</evidence>
<accession>A0AAE1JAZ1</accession>
<dbReference type="InterPro" id="IPR011989">
    <property type="entry name" value="ARM-like"/>
</dbReference>
<sequence>MEVANVRNHASKRKFGDIVSPSLPSLAATSSNGFDDNNNINDIDLSLLEVVEKSQNFIKVLDLKALKKLVLAFEAHLKDNIEARLQYPNQPDRFTDSEIELHEELQKLKVFTGAPELYLDLVNLNAAPSIVDLLNHDNTDTAIDIVQLLQDLTNEDVLEDNDEPARVLVDS</sequence>
<dbReference type="PANTHER" id="PTHR14978">
    <property type="entry name" value="BETA-CATENIN-LIKE PROTEIN 1 NUCLEAR ASSOCIATED PROTEIN"/>
    <property type="match status" value="1"/>
</dbReference>
<keyword evidence="5" id="KW-0539">Nucleus</keyword>
<dbReference type="Gene3D" id="1.25.10.10">
    <property type="entry name" value="Leucine-rich Repeat Variant"/>
    <property type="match status" value="1"/>
</dbReference>
<comment type="subcellular location">
    <subcellularLocation>
        <location evidence="1">Nucleus</location>
    </subcellularLocation>
</comment>
<keyword evidence="2" id="KW-0597">Phosphoprotein</keyword>
<keyword evidence="3" id="KW-0677">Repeat</keyword>
<dbReference type="SMART" id="SM01156">
    <property type="entry name" value="DUF1716"/>
    <property type="match status" value="1"/>
</dbReference>
<dbReference type="InterPro" id="IPR013180">
    <property type="entry name" value="CTNNBL1_N"/>
</dbReference>
<dbReference type="EMBL" id="JAWXYG010000007">
    <property type="protein sequence ID" value="KAK4267006.1"/>
    <property type="molecule type" value="Genomic_DNA"/>
</dbReference>
<dbReference type="PANTHER" id="PTHR14978:SF0">
    <property type="entry name" value="BETA-CATENIN-LIKE PROTEIN 1"/>
    <property type="match status" value="1"/>
</dbReference>
<keyword evidence="4" id="KW-0175">Coiled coil</keyword>
<dbReference type="GO" id="GO:0005681">
    <property type="term" value="C:spliceosomal complex"/>
    <property type="evidence" value="ECO:0007669"/>
    <property type="project" value="TreeGrafter"/>
</dbReference>